<comment type="caution">
    <text evidence="2">The sequence shown here is derived from an EMBL/GenBank/DDBJ whole genome shotgun (WGS) entry which is preliminary data.</text>
</comment>
<name>A0A1R3JCE1_9ROSI</name>
<proteinExistence type="predicted"/>
<keyword evidence="1" id="KW-0472">Membrane</keyword>
<keyword evidence="3" id="KW-1185">Reference proteome</keyword>
<evidence type="ECO:0000313" key="2">
    <source>
        <dbReference type="EMBL" id="OMO92456.1"/>
    </source>
</evidence>
<dbReference type="AlphaFoldDB" id="A0A1R3JCE1"/>
<sequence>MVSGFVYSSFRCPRLLYLRGSESLFPPEFPLSLAIISYMLTLSMVVGLIAFLPSLLMGILYLVYTVYWRGRVAAVEWFILCYAREEEVVYLLDVGEEV</sequence>
<protein>
    <submittedName>
        <fullName evidence="2">Uncharacterized protein</fullName>
    </submittedName>
</protein>
<evidence type="ECO:0000313" key="3">
    <source>
        <dbReference type="Proteomes" id="UP000187203"/>
    </source>
</evidence>
<gene>
    <name evidence="2" type="ORF">COLO4_17575</name>
</gene>
<organism evidence="2 3">
    <name type="scientific">Corchorus olitorius</name>
    <dbReference type="NCBI Taxonomy" id="93759"/>
    <lineage>
        <taxon>Eukaryota</taxon>
        <taxon>Viridiplantae</taxon>
        <taxon>Streptophyta</taxon>
        <taxon>Embryophyta</taxon>
        <taxon>Tracheophyta</taxon>
        <taxon>Spermatophyta</taxon>
        <taxon>Magnoliopsida</taxon>
        <taxon>eudicotyledons</taxon>
        <taxon>Gunneridae</taxon>
        <taxon>Pentapetalae</taxon>
        <taxon>rosids</taxon>
        <taxon>malvids</taxon>
        <taxon>Malvales</taxon>
        <taxon>Malvaceae</taxon>
        <taxon>Grewioideae</taxon>
        <taxon>Apeibeae</taxon>
        <taxon>Corchorus</taxon>
    </lineage>
</organism>
<feature type="transmembrane region" description="Helical" evidence="1">
    <location>
        <begin position="35"/>
        <end position="64"/>
    </location>
</feature>
<accession>A0A1R3JCE1</accession>
<evidence type="ECO:0000256" key="1">
    <source>
        <dbReference type="SAM" id="Phobius"/>
    </source>
</evidence>
<reference evidence="3" key="1">
    <citation type="submission" date="2013-09" db="EMBL/GenBank/DDBJ databases">
        <title>Corchorus olitorius genome sequencing.</title>
        <authorList>
            <person name="Alam M."/>
            <person name="Haque M.S."/>
            <person name="Islam M.S."/>
            <person name="Emdad E.M."/>
            <person name="Islam M.M."/>
            <person name="Ahmed B."/>
            <person name="Halim A."/>
            <person name="Hossen Q.M.M."/>
            <person name="Hossain M.Z."/>
            <person name="Ahmed R."/>
            <person name="Khan M.M."/>
            <person name="Islam R."/>
            <person name="Rashid M.M."/>
            <person name="Khan S.A."/>
            <person name="Rahman M.S."/>
            <person name="Alam M."/>
            <person name="Yahiya A.S."/>
            <person name="Khan M.S."/>
            <person name="Azam M.S."/>
            <person name="Haque T."/>
            <person name="Lashkar M.Z.H."/>
            <person name="Akhand A.I."/>
            <person name="Morshed G."/>
            <person name="Roy S."/>
            <person name="Uddin K.S."/>
            <person name="Rabeya T."/>
            <person name="Hossain A.S."/>
            <person name="Chowdhury A."/>
            <person name="Snigdha A.R."/>
            <person name="Mortoza M.S."/>
            <person name="Matin S.A."/>
            <person name="Hoque S.M.E."/>
            <person name="Islam M.K."/>
            <person name="Roy D.K."/>
            <person name="Haider R."/>
            <person name="Moosa M.M."/>
            <person name="Elias S.M."/>
            <person name="Hasan A.M."/>
            <person name="Jahan S."/>
            <person name="Shafiuddin M."/>
            <person name="Mahmood N."/>
            <person name="Shommy N.S."/>
        </authorList>
    </citation>
    <scope>NUCLEOTIDE SEQUENCE [LARGE SCALE GENOMIC DNA]</scope>
    <source>
        <strain evidence="3">cv. O-4</strain>
    </source>
</reference>
<keyword evidence="1" id="KW-0812">Transmembrane</keyword>
<dbReference type="EMBL" id="AWUE01016361">
    <property type="protein sequence ID" value="OMO92456.1"/>
    <property type="molecule type" value="Genomic_DNA"/>
</dbReference>
<dbReference type="Proteomes" id="UP000187203">
    <property type="component" value="Unassembled WGS sequence"/>
</dbReference>
<keyword evidence="1" id="KW-1133">Transmembrane helix</keyword>